<dbReference type="PANTHER" id="PTHR23268:SF102">
    <property type="entry name" value="IMMUNOGLOBULIN V-SET DOMAIN-CONTAINING PROTEIN"/>
    <property type="match status" value="1"/>
</dbReference>
<evidence type="ECO:0000256" key="1">
    <source>
        <dbReference type="ARBA" id="ARBA00022729"/>
    </source>
</evidence>
<dbReference type="Proteomes" id="UP000472270">
    <property type="component" value="Unassembled WGS sequence"/>
</dbReference>
<dbReference type="InterPro" id="IPR013783">
    <property type="entry name" value="Ig-like_fold"/>
</dbReference>
<keyword evidence="2" id="KW-0391">Immunity</keyword>
<evidence type="ECO:0000256" key="2">
    <source>
        <dbReference type="ARBA" id="ARBA00022859"/>
    </source>
</evidence>
<dbReference type="GO" id="GO:0002376">
    <property type="term" value="P:immune system process"/>
    <property type="evidence" value="ECO:0007669"/>
    <property type="project" value="UniProtKB-KW"/>
</dbReference>
<feature type="domain" description="Immunoglobulin V-set" evidence="4">
    <location>
        <begin position="41"/>
        <end position="134"/>
    </location>
</feature>
<dbReference type="Pfam" id="PF07686">
    <property type="entry name" value="V-set"/>
    <property type="match status" value="1"/>
</dbReference>
<reference evidence="5" key="1">
    <citation type="submission" date="2025-08" db="UniProtKB">
        <authorList>
            <consortium name="Ensembl"/>
        </authorList>
    </citation>
    <scope>IDENTIFICATION</scope>
</reference>
<dbReference type="InterPro" id="IPR036179">
    <property type="entry name" value="Ig-like_dom_sf"/>
</dbReference>
<keyword evidence="1 3" id="KW-0732">Signal</keyword>
<protein>
    <recommendedName>
        <fullName evidence="4">Immunoglobulin V-set domain-containing protein</fullName>
    </recommendedName>
</protein>
<dbReference type="PANTHER" id="PTHR23268">
    <property type="entry name" value="T-CELL RECEPTOR BETA CHAIN"/>
    <property type="match status" value="1"/>
</dbReference>
<evidence type="ECO:0000313" key="6">
    <source>
        <dbReference type="Proteomes" id="UP000472270"/>
    </source>
</evidence>
<evidence type="ECO:0000313" key="5">
    <source>
        <dbReference type="Ensembl" id="ENSSRHP00000104163.1"/>
    </source>
</evidence>
<evidence type="ECO:0000256" key="3">
    <source>
        <dbReference type="SAM" id="SignalP"/>
    </source>
</evidence>
<feature type="signal peptide" evidence="3">
    <location>
        <begin position="1"/>
        <end position="23"/>
    </location>
</feature>
<proteinExistence type="predicted"/>
<dbReference type="GO" id="GO:0005886">
    <property type="term" value="C:plasma membrane"/>
    <property type="evidence" value="ECO:0007669"/>
    <property type="project" value="TreeGrafter"/>
</dbReference>
<dbReference type="AlphaFoldDB" id="A0A673NNK6"/>
<keyword evidence="6" id="KW-1185">Reference proteome</keyword>
<dbReference type="Ensembl" id="ENSSRHT00000106961.1">
    <property type="protein sequence ID" value="ENSSRHP00000104163.1"/>
    <property type="gene ID" value="ENSSRHG00000050898.1"/>
</dbReference>
<sequence length="177" mass="19991">MQIHISHLLICFYVFLLNSTTFQIHFCLFLTGESLSDQVHQNPPHLITKVEKTVQISCSHTIKDYNMILWYQQLKGNSALNLIGYVYYKDPTTENQYKNQFSIGGNGEESSTLNVTLEREHVGSTAVYYCAASKAQSQKHILITSVVCTKTGETVHLLQTTKPVSITETVHLLKRPG</sequence>
<dbReference type="InterPro" id="IPR013106">
    <property type="entry name" value="Ig_V-set"/>
</dbReference>
<dbReference type="SUPFAM" id="SSF48726">
    <property type="entry name" value="Immunoglobulin"/>
    <property type="match status" value="1"/>
</dbReference>
<dbReference type="InterPro" id="IPR050413">
    <property type="entry name" value="TCR_beta_variable"/>
</dbReference>
<dbReference type="GO" id="GO:0007166">
    <property type="term" value="P:cell surface receptor signaling pathway"/>
    <property type="evidence" value="ECO:0007669"/>
    <property type="project" value="TreeGrafter"/>
</dbReference>
<dbReference type="Gene3D" id="2.60.40.10">
    <property type="entry name" value="Immunoglobulins"/>
    <property type="match status" value="1"/>
</dbReference>
<organism evidence="5 6">
    <name type="scientific">Sinocyclocheilus rhinocerous</name>
    <dbReference type="NCBI Taxonomy" id="307959"/>
    <lineage>
        <taxon>Eukaryota</taxon>
        <taxon>Metazoa</taxon>
        <taxon>Chordata</taxon>
        <taxon>Craniata</taxon>
        <taxon>Vertebrata</taxon>
        <taxon>Euteleostomi</taxon>
        <taxon>Actinopterygii</taxon>
        <taxon>Neopterygii</taxon>
        <taxon>Teleostei</taxon>
        <taxon>Ostariophysi</taxon>
        <taxon>Cypriniformes</taxon>
        <taxon>Cyprinidae</taxon>
        <taxon>Cyprininae</taxon>
        <taxon>Sinocyclocheilus</taxon>
    </lineage>
</organism>
<evidence type="ECO:0000259" key="4">
    <source>
        <dbReference type="Pfam" id="PF07686"/>
    </source>
</evidence>
<accession>A0A673NNK6</accession>
<name>A0A673NNK6_9TELE</name>
<feature type="chain" id="PRO_5025413000" description="Immunoglobulin V-set domain-containing protein" evidence="3">
    <location>
        <begin position="24"/>
        <end position="177"/>
    </location>
</feature>
<reference evidence="5" key="2">
    <citation type="submission" date="2025-09" db="UniProtKB">
        <authorList>
            <consortium name="Ensembl"/>
        </authorList>
    </citation>
    <scope>IDENTIFICATION</scope>
</reference>